<protein>
    <submittedName>
        <fullName evidence="1">Uncharacterized protein</fullName>
    </submittedName>
</protein>
<dbReference type="RefSeq" id="WP_154790662.1">
    <property type="nucleotide sequence ID" value="NZ_WMBB01000013.1"/>
</dbReference>
<comment type="caution">
    <text evidence="1">The sequence shown here is derived from an EMBL/GenBank/DDBJ whole genome shotgun (WGS) entry which is preliminary data.</text>
</comment>
<dbReference type="Proteomes" id="UP000432464">
    <property type="component" value="Unassembled WGS sequence"/>
</dbReference>
<dbReference type="EMBL" id="WMBB01000013">
    <property type="protein sequence ID" value="MTE16247.1"/>
    <property type="molecule type" value="Genomic_DNA"/>
</dbReference>
<evidence type="ECO:0000313" key="1">
    <source>
        <dbReference type="EMBL" id="MTE16247.1"/>
    </source>
</evidence>
<dbReference type="AlphaFoldDB" id="A0A6I3L306"/>
<gene>
    <name evidence="1" type="ORF">GLP40_26195</name>
</gene>
<sequence length="165" mass="18125">MSAVISALIAVAGTLLGSGATFLFQRITADRAAGQAAAERLRQDRLNAYNAFADMALEYRRTQIDRWYRIQEGGPDIEEATRAESYTKRTALRSALLRVQLLTSDTRLHELGSKIIEVTQAIHRAADLQARNERGDESKAMIDAFVKHAAIEVQSALIALVRVGG</sequence>
<evidence type="ECO:0000313" key="2">
    <source>
        <dbReference type="Proteomes" id="UP000432464"/>
    </source>
</evidence>
<proteinExistence type="predicted"/>
<organism evidence="1 2">
    <name type="scientific">Nocardia aurantiaca</name>
    <dbReference type="NCBI Taxonomy" id="2675850"/>
    <lineage>
        <taxon>Bacteria</taxon>
        <taxon>Bacillati</taxon>
        <taxon>Actinomycetota</taxon>
        <taxon>Actinomycetes</taxon>
        <taxon>Mycobacteriales</taxon>
        <taxon>Nocardiaceae</taxon>
        <taxon>Nocardia</taxon>
    </lineage>
</organism>
<accession>A0A6I3L306</accession>
<name>A0A6I3L306_9NOCA</name>
<reference evidence="1 2" key="1">
    <citation type="submission" date="2019-11" db="EMBL/GenBank/DDBJ databases">
        <title>Nocardia sp. nov. CT2-14 isolated from soil.</title>
        <authorList>
            <person name="Kanchanasin P."/>
            <person name="Tanasupawat S."/>
            <person name="Yuki M."/>
            <person name="Kudo T."/>
        </authorList>
    </citation>
    <scope>NUCLEOTIDE SEQUENCE [LARGE SCALE GENOMIC DNA]</scope>
    <source>
        <strain evidence="1 2">CT2-14</strain>
    </source>
</reference>
<keyword evidence="2" id="KW-1185">Reference proteome</keyword>